<dbReference type="EMBL" id="MT144803">
    <property type="protein sequence ID" value="QJH99698.1"/>
    <property type="molecule type" value="Genomic_DNA"/>
</dbReference>
<accession>A0A6H1ZCH3</accession>
<dbReference type="EMBL" id="MT143986">
    <property type="protein sequence ID" value="QJA45159.1"/>
    <property type="molecule type" value="Genomic_DNA"/>
</dbReference>
<evidence type="ECO:0000313" key="1">
    <source>
        <dbReference type="EMBL" id="QJA45159.1"/>
    </source>
</evidence>
<name>A0A6H1ZCH3_9ZZZZ</name>
<reference evidence="1" key="1">
    <citation type="submission" date="2020-03" db="EMBL/GenBank/DDBJ databases">
        <title>The deep terrestrial virosphere.</title>
        <authorList>
            <person name="Holmfeldt K."/>
            <person name="Nilsson E."/>
            <person name="Simone D."/>
            <person name="Lopez-Fernandez M."/>
            <person name="Wu X."/>
            <person name="de Brujin I."/>
            <person name="Lundin D."/>
            <person name="Andersson A."/>
            <person name="Bertilsson S."/>
            <person name="Dopson M."/>
        </authorList>
    </citation>
    <scope>NUCLEOTIDE SEQUENCE</scope>
    <source>
        <strain evidence="1">TM448A00186</strain>
        <strain evidence="2">TM448B01652</strain>
    </source>
</reference>
<evidence type="ECO:0000313" key="2">
    <source>
        <dbReference type="EMBL" id="QJH99698.1"/>
    </source>
</evidence>
<dbReference type="AlphaFoldDB" id="A0A6H1ZCH3"/>
<sequence length="174" mass="20829">MKPLLDDKEYIFNLDIHGKQYNIDVKWLLHLENAITSDLSSIELQESLEKVGGYLHTFLAAFEEITRRKIEEELDYEIWYKETYAKAEMSLLSVFSEEVKSGIRSKTNGTPNRTQIEARIIVDYKDEYRKRTETLNKIKTYWDFLSREMKIIEIRATNLQSILNFRRKVMEKEY</sequence>
<proteinExistence type="predicted"/>
<gene>
    <name evidence="1" type="ORF">TM448A00186_0071</name>
    <name evidence="2" type="ORF">TM448B01652_0011</name>
</gene>
<organism evidence="1">
    <name type="scientific">viral metagenome</name>
    <dbReference type="NCBI Taxonomy" id="1070528"/>
    <lineage>
        <taxon>unclassified sequences</taxon>
        <taxon>metagenomes</taxon>
        <taxon>organismal metagenomes</taxon>
    </lineage>
</organism>
<protein>
    <submittedName>
        <fullName evidence="1">Uncharacterized protein</fullName>
    </submittedName>
</protein>